<name>A0A5J4NIH0_9TREM</name>
<dbReference type="PANTHER" id="PTHR10288">
    <property type="entry name" value="KH DOMAIN CONTAINING RNA BINDING PROTEIN"/>
    <property type="match status" value="1"/>
</dbReference>
<feature type="compositionally biased region" description="Polar residues" evidence="3">
    <location>
        <begin position="1491"/>
        <end position="1504"/>
    </location>
</feature>
<feature type="compositionally biased region" description="Polar residues" evidence="3">
    <location>
        <begin position="777"/>
        <end position="792"/>
    </location>
</feature>
<evidence type="ECO:0000313" key="5">
    <source>
        <dbReference type="EMBL" id="KAA3675303.1"/>
    </source>
</evidence>
<feature type="region of interest" description="Disordered" evidence="3">
    <location>
        <begin position="1394"/>
        <end position="1423"/>
    </location>
</feature>
<protein>
    <recommendedName>
        <fullName evidence="4">K Homology domain-containing protein</fullName>
    </recommendedName>
</protein>
<feature type="region of interest" description="Disordered" evidence="3">
    <location>
        <begin position="463"/>
        <end position="494"/>
    </location>
</feature>
<dbReference type="PROSITE" id="PS50084">
    <property type="entry name" value="KH_TYPE_1"/>
    <property type="match status" value="2"/>
</dbReference>
<keyword evidence="1" id="KW-0677">Repeat</keyword>
<feature type="compositionally biased region" description="Polar residues" evidence="3">
    <location>
        <begin position="1107"/>
        <end position="1123"/>
    </location>
</feature>
<feature type="compositionally biased region" description="Polar residues" evidence="3">
    <location>
        <begin position="813"/>
        <end position="822"/>
    </location>
</feature>
<gene>
    <name evidence="5" type="ORF">DEA37_0002318</name>
</gene>
<evidence type="ECO:0000259" key="4">
    <source>
        <dbReference type="SMART" id="SM00322"/>
    </source>
</evidence>
<organism evidence="5 6">
    <name type="scientific">Paragonimus westermani</name>
    <dbReference type="NCBI Taxonomy" id="34504"/>
    <lineage>
        <taxon>Eukaryota</taxon>
        <taxon>Metazoa</taxon>
        <taxon>Spiralia</taxon>
        <taxon>Lophotrochozoa</taxon>
        <taxon>Platyhelminthes</taxon>
        <taxon>Trematoda</taxon>
        <taxon>Digenea</taxon>
        <taxon>Plagiorchiida</taxon>
        <taxon>Troglotremata</taxon>
        <taxon>Troglotrematidae</taxon>
        <taxon>Paragonimus</taxon>
    </lineage>
</organism>
<dbReference type="Proteomes" id="UP000324629">
    <property type="component" value="Unassembled WGS sequence"/>
</dbReference>
<feature type="compositionally biased region" description="Polar residues" evidence="3">
    <location>
        <begin position="465"/>
        <end position="488"/>
    </location>
</feature>
<feature type="region of interest" description="Disordered" evidence="3">
    <location>
        <begin position="1781"/>
        <end position="1801"/>
    </location>
</feature>
<feature type="region of interest" description="Disordered" evidence="3">
    <location>
        <begin position="1486"/>
        <end position="1505"/>
    </location>
</feature>
<evidence type="ECO:0000256" key="3">
    <source>
        <dbReference type="SAM" id="MobiDB-lite"/>
    </source>
</evidence>
<dbReference type="InterPro" id="IPR004088">
    <property type="entry name" value="KH_dom_type_1"/>
</dbReference>
<proteinExistence type="predicted"/>
<keyword evidence="6" id="KW-1185">Reference proteome</keyword>
<accession>A0A5J4NIH0</accession>
<dbReference type="SUPFAM" id="SSF54791">
    <property type="entry name" value="Eukaryotic type KH-domain (KH-domain type I)"/>
    <property type="match status" value="2"/>
</dbReference>
<evidence type="ECO:0000256" key="2">
    <source>
        <dbReference type="PROSITE-ProRule" id="PRU00117"/>
    </source>
</evidence>
<dbReference type="GO" id="GO:0003723">
    <property type="term" value="F:RNA binding"/>
    <property type="evidence" value="ECO:0007669"/>
    <property type="project" value="UniProtKB-UniRule"/>
</dbReference>
<dbReference type="InterPro" id="IPR004087">
    <property type="entry name" value="KH_dom"/>
</dbReference>
<feature type="compositionally biased region" description="Polar residues" evidence="3">
    <location>
        <begin position="1406"/>
        <end position="1415"/>
    </location>
</feature>
<feature type="domain" description="K Homology" evidence="4">
    <location>
        <begin position="1216"/>
        <end position="1455"/>
    </location>
</feature>
<feature type="region of interest" description="Disordered" evidence="3">
    <location>
        <begin position="777"/>
        <end position="822"/>
    </location>
</feature>
<reference evidence="5 6" key="1">
    <citation type="journal article" date="2019" name="Gigascience">
        <title>Whole-genome sequence of the oriental lung fluke Paragonimus westermani.</title>
        <authorList>
            <person name="Oey H."/>
            <person name="Zakrzewski M."/>
            <person name="Narain K."/>
            <person name="Devi K.R."/>
            <person name="Agatsuma T."/>
            <person name="Nawaratna S."/>
            <person name="Gobert G.N."/>
            <person name="Jones M.K."/>
            <person name="Ragan M.A."/>
            <person name="McManus D.P."/>
            <person name="Krause L."/>
        </authorList>
    </citation>
    <scope>NUCLEOTIDE SEQUENCE [LARGE SCALE GENOMIC DNA]</scope>
    <source>
        <strain evidence="5 6">IND2009</strain>
    </source>
</reference>
<dbReference type="Pfam" id="PF00013">
    <property type="entry name" value="KH_1"/>
    <property type="match status" value="1"/>
</dbReference>
<feature type="region of interest" description="Disordered" evidence="3">
    <location>
        <begin position="1086"/>
        <end position="1126"/>
    </location>
</feature>
<feature type="region of interest" description="Disordered" evidence="3">
    <location>
        <begin position="1840"/>
        <end position="1900"/>
    </location>
</feature>
<dbReference type="SMART" id="SM00322">
    <property type="entry name" value="KH"/>
    <property type="match status" value="2"/>
</dbReference>
<dbReference type="Gene3D" id="3.30.1370.10">
    <property type="entry name" value="K Homology domain, type 1"/>
    <property type="match status" value="2"/>
</dbReference>
<dbReference type="EMBL" id="QNGE01002597">
    <property type="protein sequence ID" value="KAA3675303.1"/>
    <property type="molecule type" value="Genomic_DNA"/>
</dbReference>
<evidence type="ECO:0000313" key="6">
    <source>
        <dbReference type="Proteomes" id="UP000324629"/>
    </source>
</evidence>
<feature type="region of interest" description="Disordered" evidence="3">
    <location>
        <begin position="1140"/>
        <end position="1180"/>
    </location>
</feature>
<keyword evidence="2" id="KW-0694">RNA-binding</keyword>
<feature type="compositionally biased region" description="Polar residues" evidence="3">
    <location>
        <begin position="1844"/>
        <end position="1863"/>
    </location>
</feature>
<dbReference type="InterPro" id="IPR036612">
    <property type="entry name" value="KH_dom_type_1_sf"/>
</dbReference>
<feature type="domain" description="K Homology" evidence="4">
    <location>
        <begin position="722"/>
        <end position="850"/>
    </location>
</feature>
<sequence>MSTNFLLSNNGLPVLSSQQLITPHRTRAVSACSNPAIPVVSHYHPTFSQSFQPIAPVDGSWAHTQQGVYVNGMGKFVYPGGNITEVDDMVINQSSEPYKYAHGMKVPGVGLQTGAHFFQPPPAIAGNHGQLSTQVPLGVSVAPNGVPTHSQGSVPSVAGPLRTEPLNMLHTLSAHQVPASAQSMFVPGLVGQQTVPPHQNTIPHSPFMDNPGNAIGSFSGTVKHMSNLNGSNGTRLAPGSLSNAHAAMTHPNYCSGLTVAQHQAVPHHQQPPIFPNSSLPPPHLPSGLPPPGMVEFLPPAIFGQGDPNAQSQFTQHTSGALFGSYTTQLGPAYESSTLPVDVAFNARVRHNTWSGLESTVPVRSADHHLGPRDKVIPLSGSAFAEVNRTIAQRSNALDAFGSTFVSTSSSLPFPTSQVTSLFAANTPRPGLMELPGTAIYPNRSFQHQRDVGLNHTLGTRFARSNKPTDASAPQQPQWSAGLAQSSSHWPIGQPQLENGLTTTVTISESDSSRVSSTVQPRITQRSSFDNGIYRKGAPDVKFPGVLGDREQPVNDLDVLTRFVSDKMHGSTNGSQLVQSSAHQADLRSCSVRHDYLEPDGVRSARGQLGGLAVSNFQAAGWNTQAAPIQPLNFPFRSPNPPGVRLNADAWHPQAFPFTSHPPLIQPSVDQANSSNGIRRQKLSQSGRYFGPTDVPNVYLARMAEPVGQQVPPWLNGLRDVLDACPTRVLISTILVGAVIGRGGRTIRWISSKTGAQIDFKPETVAFTQFSIRRSSRNSGKVASTETAANTANHPVDSTPDAESTAPPAPPIVPSNQSDPGSQLNRSQVVFLTGSREQCSAALAEMLAVCFRECAHKGLPEPCLGLLVEHHVFNQFLTGRGQRYFKMVHMGTGAWVTVTGSPAQVQSIQNDPKRRVMSAKCSTDGPHVYRILVFRGQLAGIRALEAQISENLRFATAELLVPSSLWPLLPYLPVSSLLPPTSTASSSDSRLNHCQRDLHTVSSLIMSIAEAFWPQSVSDKLKKHLAMVETVRSSNLGLLSNVDTGKVRDEGRRRRRSKPNCVPPNTIVSVDPEVTTATGLREDWAVEESNEHQTAASVTEEADGAAESVTSSHLIDFPPSSSSETVEHNLVPVEIGCAVSGVEQNPGSSSSSSPPRCPSTQPYTEEPTSNTRVTDVDNGSGVDSSRGTLISEADLALATTIQQSLVAVVGPAAWLATSGMLYMRVSYNEAGVLIGAGGYRVHQLMQSTGAEVHIGKTPISGPYALNQSRRPNQVISVPVGLKSEPVVQPDDSEGVVDGIMNSDVIDAPNEVAADQIQPSYSVLDEVSLEHPSSDLLQVNPHTCSALPEPQGLEAGTSEEADLQPVFDGSSVVDNATSSRAPSPESLSDKLNNLLTDAVPDDSENPPCVQSQSSLPSTDPEKPISVPSVMNTYRLVTLSGPFQSQLMAQWRIFQRLRSLHNRECVISSLTHSRLHNVNSLTIFSSKSVHKTAEPSQNDANDSSHPSTVGKGTLRLATLVCLPYRFLCWLTSNNTGFADFMCSSASSHEHDPWSVEASSPLTWLQSQATRQMQVQPDTNIKVIHVLPEPRRRRRLMQQQLRRVSATRRGLSSVPVHPKPVLLPTVGLTHDGLDLLWSDPDRVPMEIYADYETTQIILAHVYHMLALWLYGQALENPSGLNFGPTAPPPSSLFLWPRQPLPGGGGPTRVFMPYLPNGLVCSRSSTAADWPQHWQSADHAGLVDNPVFAPGRFGPSGHNPLPDIYHRVQQQQRPRLPGPGHKWPLIRTDDPHRPPDQTSWESGLYSYGLGQPRPPFASNSLLPDVASSSFCPLLMPVRGAPRFPHPSRPATSWSSSLPYVSDRTWSNKPNRRPASGPTKPASSSSPCSATELVPQPTKPVCSMPTNTDEVRARFSLGPFTRFYHV</sequence>
<evidence type="ECO:0000256" key="1">
    <source>
        <dbReference type="ARBA" id="ARBA00022737"/>
    </source>
</evidence>
<comment type="caution">
    <text evidence="5">The sequence shown here is derived from an EMBL/GenBank/DDBJ whole genome shotgun (WGS) entry which is preliminary data.</text>
</comment>
<feature type="region of interest" description="Disordered" evidence="3">
    <location>
        <begin position="1045"/>
        <end position="1067"/>
    </location>
</feature>
<feature type="compositionally biased region" description="Polar residues" evidence="3">
    <location>
        <begin position="1159"/>
        <end position="1172"/>
    </location>
</feature>